<dbReference type="PANTHER" id="PTHR43280">
    <property type="entry name" value="ARAC-FAMILY TRANSCRIPTIONAL REGULATOR"/>
    <property type="match status" value="1"/>
</dbReference>
<keyword evidence="3" id="KW-0804">Transcription</keyword>
<dbReference type="InterPro" id="IPR009057">
    <property type="entry name" value="Homeodomain-like_sf"/>
</dbReference>
<evidence type="ECO:0000259" key="5">
    <source>
        <dbReference type="PROSITE" id="PS01124"/>
    </source>
</evidence>
<dbReference type="InterPro" id="IPR018062">
    <property type="entry name" value="HTH_AraC-typ_CS"/>
</dbReference>
<feature type="transmembrane region" description="Helical" evidence="4">
    <location>
        <begin position="284"/>
        <end position="306"/>
    </location>
</feature>
<gene>
    <name evidence="6" type="ORF">LKD81_11100</name>
</gene>
<feature type="domain" description="HTH araC/xylS-type" evidence="5">
    <location>
        <begin position="654"/>
        <end position="753"/>
    </location>
</feature>
<comment type="caution">
    <text evidence="6">The sequence shown here is derived from an EMBL/GenBank/DDBJ whole genome shotgun (WGS) entry which is preliminary data.</text>
</comment>
<keyword evidence="4" id="KW-0472">Membrane</keyword>
<dbReference type="PROSITE" id="PS01124">
    <property type="entry name" value="HTH_ARAC_FAMILY_2"/>
    <property type="match status" value="1"/>
</dbReference>
<dbReference type="Proteomes" id="UP001198182">
    <property type="component" value="Unassembled WGS sequence"/>
</dbReference>
<reference evidence="6" key="1">
    <citation type="submission" date="2021-10" db="EMBL/GenBank/DDBJ databases">
        <title>Anaerobic single-cell dispensing facilitates the cultivation of human gut bacteria.</title>
        <authorList>
            <person name="Afrizal A."/>
        </authorList>
    </citation>
    <scope>NUCLEOTIDE SEQUENCE</scope>
    <source>
        <strain evidence="6">CLA-AA-H215</strain>
    </source>
</reference>
<evidence type="ECO:0000256" key="3">
    <source>
        <dbReference type="ARBA" id="ARBA00023163"/>
    </source>
</evidence>
<organism evidence="6 7">
    <name type="scientific">Hominifimenecus microfluidus</name>
    <dbReference type="NCBI Taxonomy" id="2885348"/>
    <lineage>
        <taxon>Bacteria</taxon>
        <taxon>Bacillati</taxon>
        <taxon>Bacillota</taxon>
        <taxon>Clostridia</taxon>
        <taxon>Lachnospirales</taxon>
        <taxon>Lachnospiraceae</taxon>
        <taxon>Hominifimenecus</taxon>
    </lineage>
</organism>
<evidence type="ECO:0000313" key="7">
    <source>
        <dbReference type="Proteomes" id="UP001198182"/>
    </source>
</evidence>
<evidence type="ECO:0000313" key="6">
    <source>
        <dbReference type="EMBL" id="MCC2231540.1"/>
    </source>
</evidence>
<dbReference type="PRINTS" id="PR00032">
    <property type="entry name" value="HTHARAC"/>
</dbReference>
<keyword evidence="7" id="KW-1185">Reference proteome</keyword>
<dbReference type="Gene3D" id="1.10.10.60">
    <property type="entry name" value="Homeodomain-like"/>
    <property type="match status" value="2"/>
</dbReference>
<dbReference type="AlphaFoldDB" id="A0AAE3EBP3"/>
<dbReference type="RefSeq" id="WP_308454061.1">
    <property type="nucleotide sequence ID" value="NZ_JAJEQR010000032.1"/>
</dbReference>
<dbReference type="PANTHER" id="PTHR43280:SF2">
    <property type="entry name" value="HTH-TYPE TRANSCRIPTIONAL REGULATOR EXSA"/>
    <property type="match status" value="1"/>
</dbReference>
<sequence length="759" mass="86406">MGMKRPVIHGFQKKSIFWKTFFMISIMSIATILIFGIFINQLMVSSQRSRIHDLSLMQLRQTSKDVEMRLDVLEESMEQTLWSNDFVTLMVNPVGRNSNVNYRVASALAGYASGNSLIHKAWFYVPALDEIYSSSGSYMSIDSSSERRSTMYYLENYEVNRAGSDECSRVVYCFGDRVIQAVDFCVPNFIGVLFFELDTDQLNLIVQENLDDGSAAIQVYDAQGNGILPAGSDKKLDLRVLSSYMTDSEDKKDAEYYLYTSDILGWHFVRNVDAESNSASWNSIMSLMLPFLLIYFIVSQVFSMYITSSVYRPISRLMQIADRSYRSGTVPAVSGDVHNEVDYLELIYTDTLDQNIQHHRLMEAVSNDLMEQLFRSLLTGKTLTMDYINRTMEGTGNRSLIAGRYIAMAGVMVTPEDREPTVVETGLYQRSVIGLISQIKDDSCELYPFYIEKDILVIICCFHGETSALQVKQTVKNFEDTLLAKTKTMPYQVIIGRGKVYNEITSLRHSYQEALADVRYRRYMESEENRNSSAGEFDRKYYEERAHQMAELAEKGSREEAMEMAGALVDEVMNCSKEKRLDYCEKILDALLEKIITGGGANTELKSMGLSHSSEELQQALAAGQLKTYMVNFCDKAIRAVQSGSKKNRYKYVNDAKEYIETHYSDGNLSLNHVSDAIGISAPYLSGLFNEVIKENFNSYLNSYRVKQAKQFLEETSQNIAEIGYKCGFNSAQSFSRVFKKYTGYTPGQYREWKKGQQS</sequence>
<dbReference type="SUPFAM" id="SSF46689">
    <property type="entry name" value="Homeodomain-like"/>
    <property type="match status" value="1"/>
</dbReference>
<dbReference type="GO" id="GO:0043565">
    <property type="term" value="F:sequence-specific DNA binding"/>
    <property type="evidence" value="ECO:0007669"/>
    <property type="project" value="InterPro"/>
</dbReference>
<keyword evidence="1" id="KW-0805">Transcription regulation</keyword>
<proteinExistence type="predicted"/>
<evidence type="ECO:0000256" key="1">
    <source>
        <dbReference type="ARBA" id="ARBA00023015"/>
    </source>
</evidence>
<name>A0AAE3EBP3_9FIRM</name>
<dbReference type="PROSITE" id="PS00041">
    <property type="entry name" value="HTH_ARAC_FAMILY_1"/>
    <property type="match status" value="1"/>
</dbReference>
<accession>A0AAE3EBP3</accession>
<feature type="transmembrane region" description="Helical" evidence="4">
    <location>
        <begin position="21"/>
        <end position="39"/>
    </location>
</feature>
<keyword evidence="4" id="KW-0812">Transmembrane</keyword>
<dbReference type="GO" id="GO:0003700">
    <property type="term" value="F:DNA-binding transcription factor activity"/>
    <property type="evidence" value="ECO:0007669"/>
    <property type="project" value="InterPro"/>
</dbReference>
<dbReference type="SMART" id="SM00342">
    <property type="entry name" value="HTH_ARAC"/>
    <property type="match status" value="1"/>
</dbReference>
<keyword evidence="4" id="KW-1133">Transmembrane helix</keyword>
<evidence type="ECO:0000256" key="2">
    <source>
        <dbReference type="ARBA" id="ARBA00023125"/>
    </source>
</evidence>
<protein>
    <submittedName>
        <fullName evidence="6">Helix-turn-helix domain-containing protein</fullName>
    </submittedName>
</protein>
<keyword evidence="2" id="KW-0238">DNA-binding</keyword>
<evidence type="ECO:0000256" key="4">
    <source>
        <dbReference type="SAM" id="Phobius"/>
    </source>
</evidence>
<dbReference type="InterPro" id="IPR020449">
    <property type="entry name" value="Tscrpt_reg_AraC-type_HTH"/>
</dbReference>
<dbReference type="Pfam" id="PF12833">
    <property type="entry name" value="HTH_18"/>
    <property type="match status" value="1"/>
</dbReference>
<dbReference type="InterPro" id="IPR018060">
    <property type="entry name" value="HTH_AraC"/>
</dbReference>
<dbReference type="EMBL" id="JAJEQR010000032">
    <property type="protein sequence ID" value="MCC2231540.1"/>
    <property type="molecule type" value="Genomic_DNA"/>
</dbReference>